<evidence type="ECO:0000313" key="10">
    <source>
        <dbReference type="Proteomes" id="UP001200034"/>
    </source>
</evidence>
<sequence length="362" mass="40747">MSNMPPTLSAAQERTREWLDAQDELESIAESSVVDSLDDYKYSEHTFTEQEDDDDDDEGEEVSTIALGTRVGDSKGSIIRDTLRDLLNSINSIQTVGNVNISNSTNVHIGNVTNINGNIQIIAEATTTTARPTRHTQRVRRKVASPVPASGNEQQSPDVVEDEQELDEAEERVNANVFISRQKFKIPKELCSIVPRHSWLAQMPMEEPVKLQLPVKYVVILHTATESSEKRAINVRLIRDIQCFHIESRGWNDIAYNFLIGCDGNIYEGRGWHTMGAHTLGYNRIALGVSFVGCFMRELPTQDALNMCRNLLARGVEDGHIDPDYRLICHCQCNSTESPGRMLFEEIQTWPHFYNIAQADDA</sequence>
<dbReference type="SMART" id="SM00644">
    <property type="entry name" value="Ami_2"/>
    <property type="match status" value="1"/>
</dbReference>
<keyword evidence="3" id="KW-0964">Secreted</keyword>
<dbReference type="GO" id="GO:0009253">
    <property type="term" value="P:peptidoglycan catabolic process"/>
    <property type="evidence" value="ECO:0007669"/>
    <property type="project" value="InterPro"/>
</dbReference>
<dbReference type="PANTHER" id="PTHR11022:SF41">
    <property type="entry name" value="PEPTIDOGLYCAN-RECOGNITION PROTEIN LC-RELATED"/>
    <property type="match status" value="1"/>
</dbReference>
<keyword evidence="10" id="KW-1185">Reference proteome</keyword>
<organism evidence="9 10">
    <name type="scientific">Drosophila rubida</name>
    <dbReference type="NCBI Taxonomy" id="30044"/>
    <lineage>
        <taxon>Eukaryota</taxon>
        <taxon>Metazoa</taxon>
        <taxon>Ecdysozoa</taxon>
        <taxon>Arthropoda</taxon>
        <taxon>Hexapoda</taxon>
        <taxon>Insecta</taxon>
        <taxon>Pterygota</taxon>
        <taxon>Neoptera</taxon>
        <taxon>Endopterygota</taxon>
        <taxon>Diptera</taxon>
        <taxon>Brachycera</taxon>
        <taxon>Muscomorpha</taxon>
        <taxon>Ephydroidea</taxon>
        <taxon>Drosophilidae</taxon>
        <taxon>Drosophila</taxon>
    </lineage>
</organism>
<feature type="compositionally biased region" description="Acidic residues" evidence="6">
    <location>
        <begin position="49"/>
        <end position="60"/>
    </location>
</feature>
<evidence type="ECO:0000259" key="8">
    <source>
        <dbReference type="SMART" id="SM00701"/>
    </source>
</evidence>
<evidence type="ECO:0008006" key="11">
    <source>
        <dbReference type="Google" id="ProtNLM"/>
    </source>
</evidence>
<dbReference type="SMART" id="SM00701">
    <property type="entry name" value="PGRP"/>
    <property type="match status" value="1"/>
</dbReference>
<dbReference type="PANTHER" id="PTHR11022">
    <property type="entry name" value="PEPTIDOGLYCAN RECOGNITION PROTEIN"/>
    <property type="match status" value="1"/>
</dbReference>
<dbReference type="GO" id="GO:0008745">
    <property type="term" value="F:N-acetylmuramoyl-L-alanine amidase activity"/>
    <property type="evidence" value="ECO:0007669"/>
    <property type="project" value="InterPro"/>
</dbReference>
<dbReference type="SUPFAM" id="SSF55846">
    <property type="entry name" value="N-acetylmuramoyl-L-alanine amidase-like"/>
    <property type="match status" value="1"/>
</dbReference>
<dbReference type="InterPro" id="IPR015510">
    <property type="entry name" value="PGRP"/>
</dbReference>
<comment type="subcellular location">
    <subcellularLocation>
        <location evidence="1">Secreted</location>
    </subcellularLocation>
</comment>
<feature type="compositionally biased region" description="Basic residues" evidence="6">
    <location>
        <begin position="132"/>
        <end position="143"/>
    </location>
</feature>
<feature type="domain" description="N-acetylmuramoyl-L-alanine amidase" evidence="7">
    <location>
        <begin position="203"/>
        <end position="340"/>
    </location>
</feature>
<dbReference type="EMBL" id="JAJJHW010000095">
    <property type="protein sequence ID" value="KAH8386443.1"/>
    <property type="molecule type" value="Genomic_DNA"/>
</dbReference>
<comment type="caution">
    <text evidence="9">The sequence shown here is derived from an EMBL/GenBank/DDBJ whole genome shotgun (WGS) entry which is preliminary data.</text>
</comment>
<dbReference type="InterPro" id="IPR036505">
    <property type="entry name" value="Amidase/PGRP_sf"/>
</dbReference>
<name>A0AAD4PQM0_9MUSC</name>
<dbReference type="AlphaFoldDB" id="A0AAD4PQM0"/>
<keyword evidence="5" id="KW-0391">Immunity</keyword>
<evidence type="ECO:0000256" key="3">
    <source>
        <dbReference type="ARBA" id="ARBA00022525"/>
    </source>
</evidence>
<dbReference type="Proteomes" id="UP001200034">
    <property type="component" value="Unassembled WGS sequence"/>
</dbReference>
<dbReference type="CDD" id="cd06583">
    <property type="entry name" value="PGRP"/>
    <property type="match status" value="1"/>
</dbReference>
<dbReference type="Pfam" id="PF01510">
    <property type="entry name" value="Amidase_2"/>
    <property type="match status" value="1"/>
</dbReference>
<gene>
    <name evidence="9" type="ORF">KR093_000604</name>
</gene>
<dbReference type="GO" id="GO:0008270">
    <property type="term" value="F:zinc ion binding"/>
    <property type="evidence" value="ECO:0007669"/>
    <property type="project" value="InterPro"/>
</dbReference>
<evidence type="ECO:0000313" key="9">
    <source>
        <dbReference type="EMBL" id="KAH8386443.1"/>
    </source>
</evidence>
<protein>
    <recommendedName>
        <fullName evidence="11">Peptidoglycan-recognition protein LE</fullName>
    </recommendedName>
</protein>
<comment type="similarity">
    <text evidence="2">Belongs to the N-acetylmuramoyl-L-alanine amidase 2 family.</text>
</comment>
<evidence type="ECO:0000256" key="6">
    <source>
        <dbReference type="SAM" id="MobiDB-lite"/>
    </source>
</evidence>
<dbReference type="GO" id="GO:0005576">
    <property type="term" value="C:extracellular region"/>
    <property type="evidence" value="ECO:0007669"/>
    <property type="project" value="UniProtKB-SubCell"/>
</dbReference>
<feature type="region of interest" description="Disordered" evidence="6">
    <location>
        <begin position="40"/>
        <end position="60"/>
    </location>
</feature>
<evidence type="ECO:0000259" key="7">
    <source>
        <dbReference type="SMART" id="SM00644"/>
    </source>
</evidence>
<evidence type="ECO:0000256" key="1">
    <source>
        <dbReference type="ARBA" id="ARBA00004613"/>
    </source>
</evidence>
<dbReference type="InterPro" id="IPR002502">
    <property type="entry name" value="Amidase_domain"/>
</dbReference>
<accession>A0AAD4PQM0</accession>
<feature type="region of interest" description="Disordered" evidence="6">
    <location>
        <begin position="129"/>
        <end position="166"/>
    </location>
</feature>
<dbReference type="FunFam" id="3.40.80.10:FF:000001">
    <property type="entry name" value="Peptidoglycan recognition protein 1"/>
    <property type="match status" value="1"/>
</dbReference>
<evidence type="ECO:0000256" key="2">
    <source>
        <dbReference type="ARBA" id="ARBA00007553"/>
    </source>
</evidence>
<reference evidence="9" key="1">
    <citation type="journal article" date="2021" name="Mol. Ecol. Resour.">
        <title>Phylogenomic analyses of the genus Drosophila reveals genomic signals of climate adaptation.</title>
        <authorList>
            <person name="Li F."/>
            <person name="Rane R.V."/>
            <person name="Luria V."/>
            <person name="Xiong Z."/>
            <person name="Chen J."/>
            <person name="Li Z."/>
            <person name="Catullo R.A."/>
            <person name="Griffin P.C."/>
            <person name="Schiffer M."/>
            <person name="Pearce S."/>
            <person name="Lee S.F."/>
            <person name="McElroy K."/>
            <person name="Stocker A."/>
            <person name="Shirriffs J."/>
            <person name="Cockerell F."/>
            <person name="Coppin C."/>
            <person name="Sgro C.M."/>
            <person name="Karger A."/>
            <person name="Cain J.W."/>
            <person name="Weber J.A."/>
            <person name="Santpere G."/>
            <person name="Kirschner M.W."/>
            <person name="Hoffmann A.A."/>
            <person name="Oakeshott J.G."/>
            <person name="Zhang G."/>
        </authorList>
    </citation>
    <scope>NUCLEOTIDE SEQUENCE</scope>
    <source>
        <strain evidence="9">BGI-SZ-2011g</strain>
    </source>
</reference>
<feature type="domain" description="Peptidoglycan recognition protein family" evidence="8">
    <location>
        <begin position="191"/>
        <end position="334"/>
    </location>
</feature>
<dbReference type="GO" id="GO:0045087">
    <property type="term" value="P:innate immune response"/>
    <property type="evidence" value="ECO:0007669"/>
    <property type="project" value="UniProtKB-KW"/>
</dbReference>
<dbReference type="Gene3D" id="3.40.80.10">
    <property type="entry name" value="Peptidoglycan recognition protein-like"/>
    <property type="match status" value="1"/>
</dbReference>
<proteinExistence type="inferred from homology"/>
<keyword evidence="4" id="KW-0399">Innate immunity</keyword>
<evidence type="ECO:0000256" key="4">
    <source>
        <dbReference type="ARBA" id="ARBA00022588"/>
    </source>
</evidence>
<dbReference type="InterPro" id="IPR006619">
    <property type="entry name" value="PGRP_domain_met/bac"/>
</dbReference>
<evidence type="ECO:0000256" key="5">
    <source>
        <dbReference type="ARBA" id="ARBA00022859"/>
    </source>
</evidence>